<dbReference type="AlphaFoldDB" id="A0A0K8RA33"/>
<feature type="signal peptide" evidence="2">
    <location>
        <begin position="1"/>
        <end position="22"/>
    </location>
</feature>
<accession>A0A0K8RA33</accession>
<evidence type="ECO:0000256" key="2">
    <source>
        <dbReference type="SAM" id="SignalP"/>
    </source>
</evidence>
<feature type="chain" id="PRO_5005517016" evidence="2">
    <location>
        <begin position="23"/>
        <end position="151"/>
    </location>
</feature>
<feature type="region of interest" description="Disordered" evidence="1">
    <location>
        <begin position="88"/>
        <end position="117"/>
    </location>
</feature>
<evidence type="ECO:0000256" key="1">
    <source>
        <dbReference type="SAM" id="MobiDB-lite"/>
    </source>
</evidence>
<evidence type="ECO:0000313" key="3">
    <source>
        <dbReference type="EMBL" id="JAA67946.1"/>
    </source>
</evidence>
<name>A0A0K8RA33_IXORI</name>
<organism evidence="3">
    <name type="scientific">Ixodes ricinus</name>
    <name type="common">Common tick</name>
    <name type="synonym">Acarus ricinus</name>
    <dbReference type="NCBI Taxonomy" id="34613"/>
    <lineage>
        <taxon>Eukaryota</taxon>
        <taxon>Metazoa</taxon>
        <taxon>Ecdysozoa</taxon>
        <taxon>Arthropoda</taxon>
        <taxon>Chelicerata</taxon>
        <taxon>Arachnida</taxon>
        <taxon>Acari</taxon>
        <taxon>Parasitiformes</taxon>
        <taxon>Ixodida</taxon>
        <taxon>Ixodoidea</taxon>
        <taxon>Ixodidae</taxon>
        <taxon>Ixodinae</taxon>
        <taxon>Ixodes</taxon>
    </lineage>
</organism>
<feature type="compositionally biased region" description="Basic and acidic residues" evidence="1">
    <location>
        <begin position="105"/>
        <end position="115"/>
    </location>
</feature>
<sequence>MLMIKGLTFFFLLTTTVDLTTGFLAKRLFNGCETICNASPEKPVSLCTYYCGRLKFGVYYEGTSCWYWFGIGSLFKKLGECKGGFCGSPSDTPESSPAWKHCSQHSHDGHSELTTETKSPITLPKFLIRLQHLPKEKGKDNLLPSDEPYTT</sequence>
<dbReference type="EMBL" id="GADI01005862">
    <property type="protein sequence ID" value="JAA67946.1"/>
    <property type="molecule type" value="mRNA"/>
</dbReference>
<reference evidence="3" key="1">
    <citation type="submission" date="2012-12" db="EMBL/GenBank/DDBJ databases">
        <title>Identification and characterization of a phenylalanine ammonia-lyase gene family in Isatis indigotica Fort.</title>
        <authorList>
            <person name="Liu Q."/>
            <person name="Chen J."/>
            <person name="Zhou X."/>
            <person name="Di P."/>
            <person name="Xiao Y."/>
            <person name="Xuan H."/>
            <person name="Zhang L."/>
            <person name="Chen W."/>
        </authorList>
    </citation>
    <scope>NUCLEOTIDE SEQUENCE</scope>
    <source>
        <tissue evidence="3">Salivary gland</tissue>
    </source>
</reference>
<keyword evidence="2" id="KW-0732">Signal</keyword>
<proteinExistence type="evidence at transcript level"/>
<protein>
    <submittedName>
        <fullName evidence="3">Putative basic tail protein</fullName>
    </submittedName>
</protein>